<accession>A0A501WDC6</accession>
<sequence>MTDFAPLLAALRRPRILLAAARAGLAEESRLRRSRPSGPGGSQIRLGALIAEESALEAYRAAGLATYSSRRHIAVLTALLAEARLSADPALS</sequence>
<dbReference type="Proteomes" id="UP000319255">
    <property type="component" value="Unassembled WGS sequence"/>
</dbReference>
<dbReference type="RefSeq" id="WP_140455935.1">
    <property type="nucleotide sequence ID" value="NZ_VFRP01000031.1"/>
</dbReference>
<dbReference type="Pfam" id="PF20083">
    <property type="entry name" value="DUF6477"/>
    <property type="match status" value="1"/>
</dbReference>
<dbReference type="EMBL" id="VFRP01000031">
    <property type="protein sequence ID" value="TPE47388.1"/>
    <property type="molecule type" value="Genomic_DNA"/>
</dbReference>
<gene>
    <name evidence="1" type="ORF">FJM51_20165</name>
</gene>
<dbReference type="OrthoDB" id="7875218at2"/>
<name>A0A501WDC6_9RHOB</name>
<proteinExistence type="predicted"/>
<protein>
    <submittedName>
        <fullName evidence="1">Uncharacterized protein</fullName>
    </submittedName>
</protein>
<comment type="caution">
    <text evidence="1">The sequence shown here is derived from an EMBL/GenBank/DDBJ whole genome shotgun (WGS) entry which is preliminary data.</text>
</comment>
<evidence type="ECO:0000313" key="2">
    <source>
        <dbReference type="Proteomes" id="UP000319255"/>
    </source>
</evidence>
<keyword evidence="2" id="KW-1185">Reference proteome</keyword>
<reference evidence="1 2" key="1">
    <citation type="submission" date="2019-06" db="EMBL/GenBank/DDBJ databases">
        <title>A novel bacterium of genus Amaricoccus, isolated from marine sediment.</title>
        <authorList>
            <person name="Huang H."/>
            <person name="Mo K."/>
            <person name="Hu Y."/>
        </authorList>
    </citation>
    <scope>NUCLEOTIDE SEQUENCE [LARGE SCALE GENOMIC DNA]</scope>
    <source>
        <strain evidence="1 2">HB172011</strain>
    </source>
</reference>
<evidence type="ECO:0000313" key="1">
    <source>
        <dbReference type="EMBL" id="TPE47388.1"/>
    </source>
</evidence>
<dbReference type="AlphaFoldDB" id="A0A501WDC6"/>
<dbReference type="InterPro" id="IPR045516">
    <property type="entry name" value="DUF6477"/>
</dbReference>
<organism evidence="1 2">
    <name type="scientific">Amaricoccus solimangrovi</name>
    <dbReference type="NCBI Taxonomy" id="2589815"/>
    <lineage>
        <taxon>Bacteria</taxon>
        <taxon>Pseudomonadati</taxon>
        <taxon>Pseudomonadota</taxon>
        <taxon>Alphaproteobacteria</taxon>
        <taxon>Rhodobacterales</taxon>
        <taxon>Paracoccaceae</taxon>
        <taxon>Amaricoccus</taxon>
    </lineage>
</organism>